<dbReference type="PRINTS" id="PR00260">
    <property type="entry name" value="CHEMTRNSDUCR"/>
</dbReference>
<evidence type="ECO:0000313" key="6">
    <source>
        <dbReference type="EMBL" id="ADD67625.1"/>
    </source>
</evidence>
<proteinExistence type="inferred from homology"/>
<dbReference type="eggNOG" id="COG0840">
    <property type="taxonomic scope" value="Bacteria"/>
</dbReference>
<dbReference type="EMBL" id="CP001968">
    <property type="protein sequence ID" value="ADD67625.1"/>
    <property type="molecule type" value="Genomic_DNA"/>
</dbReference>
<dbReference type="HOGENOM" id="CLU_462112_0_0_0"/>
<reference evidence="6 7" key="1">
    <citation type="journal article" date="2010" name="Stand. Genomic Sci.">
        <title>Complete genome sequence of Denitrovibrio acetiphilus type strain (N2460).</title>
        <authorList>
            <person name="Kiss H."/>
            <person name="Lang E."/>
            <person name="Lapidus A."/>
            <person name="Copeland A."/>
            <person name="Nolan M."/>
            <person name="Glavina Del Rio T."/>
            <person name="Chen F."/>
            <person name="Lucas S."/>
            <person name="Tice H."/>
            <person name="Cheng J.F."/>
            <person name="Han C."/>
            <person name="Goodwin L."/>
            <person name="Pitluck S."/>
            <person name="Liolios K."/>
            <person name="Pati A."/>
            <person name="Ivanova N."/>
            <person name="Mavromatis K."/>
            <person name="Chen A."/>
            <person name="Palaniappan K."/>
            <person name="Land M."/>
            <person name="Hauser L."/>
            <person name="Chang Y.J."/>
            <person name="Jeffries C.D."/>
            <person name="Detter J.C."/>
            <person name="Brettin T."/>
            <person name="Spring S."/>
            <person name="Rohde M."/>
            <person name="Goker M."/>
            <person name="Woyke T."/>
            <person name="Bristow J."/>
            <person name="Eisen J.A."/>
            <person name="Markowitz V."/>
            <person name="Hugenholtz P."/>
            <person name="Kyrpides N.C."/>
            <person name="Klenk H.P."/>
        </authorList>
    </citation>
    <scope>NUCLEOTIDE SEQUENCE [LARGE SCALE GENOMIC DNA]</scope>
    <source>
        <strain evidence="7">DSM 12809 / NBRC 114555 / N2460</strain>
    </source>
</reference>
<dbReference type="AlphaFoldDB" id="D4H5K5"/>
<keyword evidence="1 3" id="KW-0807">Transducer</keyword>
<dbReference type="OrthoDB" id="9760371at2"/>
<dbReference type="eggNOG" id="COG3290">
    <property type="taxonomic scope" value="Bacteria"/>
</dbReference>
<evidence type="ECO:0000259" key="5">
    <source>
        <dbReference type="PROSITE" id="PS50111"/>
    </source>
</evidence>
<dbReference type="GO" id="GO:0006935">
    <property type="term" value="P:chemotaxis"/>
    <property type="evidence" value="ECO:0007669"/>
    <property type="project" value="InterPro"/>
</dbReference>
<dbReference type="GO" id="GO:0016020">
    <property type="term" value="C:membrane"/>
    <property type="evidence" value="ECO:0007669"/>
    <property type="project" value="InterPro"/>
</dbReference>
<dbReference type="PANTHER" id="PTHR32089:SF112">
    <property type="entry name" value="LYSOZYME-LIKE PROTEIN-RELATED"/>
    <property type="match status" value="1"/>
</dbReference>
<evidence type="ECO:0000256" key="1">
    <source>
        <dbReference type="ARBA" id="ARBA00023224"/>
    </source>
</evidence>
<dbReference type="GO" id="GO:0007165">
    <property type="term" value="P:signal transduction"/>
    <property type="evidence" value="ECO:0007669"/>
    <property type="project" value="UniProtKB-KW"/>
</dbReference>
<evidence type="ECO:0000256" key="3">
    <source>
        <dbReference type="PROSITE-ProRule" id="PRU00284"/>
    </source>
</evidence>
<gene>
    <name evidence="6" type="ordered locus">Dacet_0845</name>
</gene>
<dbReference type="InterPro" id="IPR004089">
    <property type="entry name" value="MCPsignal_dom"/>
</dbReference>
<evidence type="ECO:0000313" key="7">
    <source>
        <dbReference type="Proteomes" id="UP000002012"/>
    </source>
</evidence>
<dbReference type="KEGG" id="dap:Dacet_0845"/>
<dbReference type="PANTHER" id="PTHR32089">
    <property type="entry name" value="METHYL-ACCEPTING CHEMOTAXIS PROTEIN MCPB"/>
    <property type="match status" value="1"/>
</dbReference>
<dbReference type="SUPFAM" id="SSF58104">
    <property type="entry name" value="Methyl-accepting chemotaxis protein (MCP) signaling domain"/>
    <property type="match status" value="1"/>
</dbReference>
<protein>
    <submittedName>
        <fullName evidence="6">Methyl-accepting chemotaxis sensory transducer</fullName>
    </submittedName>
</protein>
<organism evidence="6 7">
    <name type="scientific">Denitrovibrio acetiphilus (strain DSM 12809 / NBRC 114555 / N2460)</name>
    <dbReference type="NCBI Taxonomy" id="522772"/>
    <lineage>
        <taxon>Bacteria</taxon>
        <taxon>Pseudomonadati</taxon>
        <taxon>Deferribacterota</taxon>
        <taxon>Deferribacteres</taxon>
        <taxon>Deferribacterales</taxon>
        <taxon>Geovibrionaceae</taxon>
        <taxon>Denitrovibrio</taxon>
    </lineage>
</organism>
<keyword evidence="4" id="KW-0812">Transmembrane</keyword>
<dbReference type="RefSeq" id="WP_013010156.1">
    <property type="nucleotide sequence ID" value="NC_013943.1"/>
</dbReference>
<dbReference type="Proteomes" id="UP000002012">
    <property type="component" value="Chromosome"/>
</dbReference>
<dbReference type="GO" id="GO:0004888">
    <property type="term" value="F:transmembrane signaling receptor activity"/>
    <property type="evidence" value="ECO:0007669"/>
    <property type="project" value="InterPro"/>
</dbReference>
<accession>D4H5K5</accession>
<dbReference type="Pfam" id="PF08269">
    <property type="entry name" value="dCache_2"/>
    <property type="match status" value="1"/>
</dbReference>
<feature type="transmembrane region" description="Helical" evidence="4">
    <location>
        <begin position="174"/>
        <end position="194"/>
    </location>
</feature>
<keyword evidence="4" id="KW-1133">Transmembrane helix</keyword>
<dbReference type="SMART" id="SM00283">
    <property type="entry name" value="MA"/>
    <property type="match status" value="1"/>
</dbReference>
<feature type="transmembrane region" description="Helical" evidence="4">
    <location>
        <begin position="12"/>
        <end position="33"/>
    </location>
</feature>
<sequence length="590" mass="64640">MKVLDMRKMSISIQVLVPTLIVLIFVFAVIFFVTQRANTKIAETISNKRSSEMLRVLEYVVNADIAEEGAVGDVYDDIQKFVSSMPLGENGYFFIMDVKGNLLYHINSKMKGENIAGYDFVKTMLNTTEGDIIYDFKGKTKCVSFKHLNSKGWVIAAGYEVNELYAPFRQVEKIILGLCLSGLFVLSVMLIFIIKMLQRNIKHTLDSFIEVAKGNLTRQGKGKKLVSCWEAVDCHDKNCSAYGVEGLPCHLTVGSEAPNFNLPVECTRLTDGTHNNCKECDYYTGHLRNSNELLEMDSYKESMIFKLTKSLMDIKETADKLNTGSGILSSSTEELSANVLQQNQEVSQINTAMEQINAGVEDVAQKVTETETLASDSRSYAEESEKNTLAAKNMIGDVVSSSSVLIENINILKENSESMNSILGLINDIADQTNLLSLNAAIEAARAGDAGRGFAVVADEVRKLAERTVDSVKEISGIINQNNQTVDKAVKDVQGNIAQISGVADFMEKLNESSILTKNNAETTADNISQVAAAIQQQAAAIAQMENAINQVSVGVAEIASATEVLSEMSSDLKDDGEILEGEVDKYNFD</sequence>
<keyword evidence="4" id="KW-0472">Membrane</keyword>
<dbReference type="Gene3D" id="3.30.450.20">
    <property type="entry name" value="PAS domain"/>
    <property type="match status" value="1"/>
</dbReference>
<name>D4H5K5_DENA2</name>
<dbReference type="InParanoid" id="D4H5K5"/>
<dbReference type="STRING" id="522772.Dacet_0845"/>
<comment type="similarity">
    <text evidence="2">Belongs to the methyl-accepting chemotaxis (MCP) protein family.</text>
</comment>
<feature type="domain" description="Methyl-accepting transducer" evidence="5">
    <location>
        <begin position="317"/>
        <end position="553"/>
    </location>
</feature>
<dbReference type="Pfam" id="PF00015">
    <property type="entry name" value="MCPsignal"/>
    <property type="match status" value="1"/>
</dbReference>
<dbReference type="InterPro" id="IPR004010">
    <property type="entry name" value="Double_Cache_2"/>
</dbReference>
<keyword evidence="7" id="KW-1185">Reference proteome</keyword>
<dbReference type="PaxDb" id="522772-Dacet_0845"/>
<dbReference type="PROSITE" id="PS50111">
    <property type="entry name" value="CHEMOTAXIS_TRANSDUC_2"/>
    <property type="match status" value="1"/>
</dbReference>
<evidence type="ECO:0000256" key="2">
    <source>
        <dbReference type="ARBA" id="ARBA00029447"/>
    </source>
</evidence>
<dbReference type="Gene3D" id="1.10.287.950">
    <property type="entry name" value="Methyl-accepting chemotaxis protein"/>
    <property type="match status" value="1"/>
</dbReference>
<dbReference type="InterPro" id="IPR004090">
    <property type="entry name" value="Chemotax_Me-accpt_rcpt"/>
</dbReference>
<evidence type="ECO:0000256" key="4">
    <source>
        <dbReference type="SAM" id="Phobius"/>
    </source>
</evidence>
<dbReference type="CDD" id="cd12912">
    <property type="entry name" value="PDC2_MCP_like"/>
    <property type="match status" value="1"/>
</dbReference>